<dbReference type="HOGENOM" id="CLU_1013166_0_0_1"/>
<evidence type="ECO:0000256" key="3">
    <source>
        <dbReference type="ARBA" id="ARBA00023180"/>
    </source>
</evidence>
<feature type="domain" description="Wall-associated receptor kinase C-terminal" evidence="6">
    <location>
        <begin position="166"/>
        <end position="247"/>
    </location>
</feature>
<dbReference type="GO" id="GO:0030247">
    <property type="term" value="F:polysaccharide binding"/>
    <property type="evidence" value="ECO:0007669"/>
    <property type="project" value="InterPro"/>
</dbReference>
<protein>
    <recommendedName>
        <fullName evidence="9">Wall-associated receptor kinase galacturonan-binding domain-containing protein</fullName>
    </recommendedName>
</protein>
<feature type="chain" id="PRO_5004807871" description="Wall-associated receptor kinase galacturonan-binding domain-containing protein" evidence="4">
    <location>
        <begin position="22"/>
        <end position="275"/>
    </location>
</feature>
<evidence type="ECO:0000259" key="6">
    <source>
        <dbReference type="Pfam" id="PF14380"/>
    </source>
</evidence>
<evidence type="ECO:0000256" key="2">
    <source>
        <dbReference type="ARBA" id="ARBA00022729"/>
    </source>
</evidence>
<dbReference type="Pfam" id="PF14380">
    <property type="entry name" value="WAK_assoc"/>
    <property type="match status" value="1"/>
</dbReference>
<accession>W1PAK7</accession>
<dbReference type="InterPro" id="IPR032872">
    <property type="entry name" value="WAK_assoc_C"/>
</dbReference>
<gene>
    <name evidence="7" type="ORF">AMTR_s00079p00193400</name>
</gene>
<keyword evidence="2 4" id="KW-0732">Signal</keyword>
<feature type="domain" description="Wall-associated receptor kinase galacturonan-binding" evidence="5">
    <location>
        <begin position="30"/>
        <end position="89"/>
    </location>
</feature>
<dbReference type="PANTHER" id="PTHR33138:SF75">
    <property type="entry name" value="WALL-ASSOCIATED RECEPTOR KINASE GALACTURONAN-BINDING DOMAIN-CONTAINING PROTEIN"/>
    <property type="match status" value="1"/>
</dbReference>
<dbReference type="AlphaFoldDB" id="W1PAK7"/>
<evidence type="ECO:0000313" key="7">
    <source>
        <dbReference type="EMBL" id="ERN04055.1"/>
    </source>
</evidence>
<organism evidence="7 8">
    <name type="scientific">Amborella trichopoda</name>
    <dbReference type="NCBI Taxonomy" id="13333"/>
    <lineage>
        <taxon>Eukaryota</taxon>
        <taxon>Viridiplantae</taxon>
        <taxon>Streptophyta</taxon>
        <taxon>Embryophyta</taxon>
        <taxon>Tracheophyta</taxon>
        <taxon>Spermatophyta</taxon>
        <taxon>Magnoliopsida</taxon>
        <taxon>Amborellales</taxon>
        <taxon>Amborellaceae</taxon>
        <taxon>Amborella</taxon>
    </lineage>
</organism>
<dbReference type="Pfam" id="PF13947">
    <property type="entry name" value="GUB_WAK_bind"/>
    <property type="match status" value="1"/>
</dbReference>
<dbReference type="Proteomes" id="UP000017836">
    <property type="component" value="Unassembled WGS sequence"/>
</dbReference>
<dbReference type="InterPro" id="IPR025287">
    <property type="entry name" value="WAK_GUB"/>
</dbReference>
<dbReference type="EMBL" id="KI394313">
    <property type="protein sequence ID" value="ERN04055.1"/>
    <property type="molecule type" value="Genomic_DNA"/>
</dbReference>
<sequence>MAASLQAWFLSLLFCCILSRGYDFDPYKECAPVNCSGINIQFPFSAASSPELCGLFKIDCGGLSSPTTIKFLDKSYDVKNISYPERTLNFTAPLSDFFDNGNCSFLLHKISLPDRIEGFYLPSSHVNISIFYCGDLSLLNNEENIWALKGCGSERNQEIYYTDKQEIVNNLILPSTCSWIQYPVLESSLKAMKYGNGSWPLQKLLTEGIALQWEQFPSGCSNCTSSGGRCALNAADRRTIACYCKDGLASREACDNGTGILLSMISFLPIFYIIV</sequence>
<dbReference type="PANTHER" id="PTHR33138">
    <property type="entry name" value="OS01G0690200 PROTEIN"/>
    <property type="match status" value="1"/>
</dbReference>
<evidence type="ECO:0000313" key="8">
    <source>
        <dbReference type="Proteomes" id="UP000017836"/>
    </source>
</evidence>
<dbReference type="eggNOG" id="ENOG502T2M3">
    <property type="taxonomic scope" value="Eukaryota"/>
</dbReference>
<evidence type="ECO:0000259" key="5">
    <source>
        <dbReference type="Pfam" id="PF13947"/>
    </source>
</evidence>
<evidence type="ECO:0008006" key="9">
    <source>
        <dbReference type="Google" id="ProtNLM"/>
    </source>
</evidence>
<evidence type="ECO:0000256" key="1">
    <source>
        <dbReference type="ARBA" id="ARBA00004167"/>
    </source>
</evidence>
<evidence type="ECO:0000256" key="4">
    <source>
        <dbReference type="SAM" id="SignalP"/>
    </source>
</evidence>
<keyword evidence="8" id="KW-1185">Reference proteome</keyword>
<proteinExistence type="predicted"/>
<keyword evidence="3" id="KW-0325">Glycoprotein</keyword>
<comment type="subcellular location">
    <subcellularLocation>
        <location evidence="1">Membrane</location>
        <topology evidence="1">Single-pass membrane protein</topology>
    </subcellularLocation>
</comment>
<feature type="signal peptide" evidence="4">
    <location>
        <begin position="1"/>
        <end position="21"/>
    </location>
</feature>
<name>W1PAK7_AMBTC</name>
<reference evidence="8" key="1">
    <citation type="journal article" date="2013" name="Science">
        <title>The Amborella genome and the evolution of flowering plants.</title>
        <authorList>
            <consortium name="Amborella Genome Project"/>
        </authorList>
    </citation>
    <scope>NUCLEOTIDE SEQUENCE [LARGE SCALE GENOMIC DNA]</scope>
</reference>
<dbReference type="GO" id="GO:0016020">
    <property type="term" value="C:membrane"/>
    <property type="evidence" value="ECO:0007669"/>
    <property type="project" value="UniProtKB-SubCell"/>
</dbReference>
<dbReference type="Gramene" id="ERN04055">
    <property type="protein sequence ID" value="ERN04055"/>
    <property type="gene ID" value="AMTR_s00079p00193400"/>
</dbReference>
<dbReference type="KEGG" id="atr:18432208"/>